<protein>
    <submittedName>
        <fullName evidence="1">Phosphatidylinositol-3,4, 5-trisphosphate-dependent Rac exchanger 1 protein</fullName>
    </submittedName>
</protein>
<dbReference type="Gene3D" id="1.20.900.10">
    <property type="entry name" value="Dbl homology (DH) domain"/>
    <property type="match status" value="1"/>
</dbReference>
<dbReference type="SUPFAM" id="SSF48065">
    <property type="entry name" value="DBL homology domain (DH-domain)"/>
    <property type="match status" value="1"/>
</dbReference>
<reference evidence="1 2" key="1">
    <citation type="submission" date="2023-05" db="EMBL/GenBank/DDBJ databases">
        <title>B98-5 Cell Line De Novo Hybrid Assembly: An Optical Mapping Approach.</title>
        <authorList>
            <person name="Kananen K."/>
            <person name="Auerbach J.A."/>
            <person name="Kautto E."/>
            <person name="Blachly J.S."/>
        </authorList>
    </citation>
    <scope>NUCLEOTIDE SEQUENCE [LARGE SCALE GENOMIC DNA]</scope>
    <source>
        <strain evidence="1">B95-8</strain>
        <tissue evidence="1">Cell line</tissue>
    </source>
</reference>
<dbReference type="EMBL" id="JASSZA010000005">
    <property type="protein sequence ID" value="KAK2110107.1"/>
    <property type="molecule type" value="Genomic_DNA"/>
</dbReference>
<accession>A0ABQ9VPC5</accession>
<feature type="non-terminal residue" evidence="1">
    <location>
        <position position="1"/>
    </location>
</feature>
<evidence type="ECO:0000313" key="1">
    <source>
        <dbReference type="EMBL" id="KAK2110107.1"/>
    </source>
</evidence>
<evidence type="ECO:0000313" key="2">
    <source>
        <dbReference type="Proteomes" id="UP001266305"/>
    </source>
</evidence>
<feature type="non-terminal residue" evidence="1">
    <location>
        <position position="60"/>
    </location>
</feature>
<gene>
    <name evidence="1" type="primary">PREX1_6</name>
    <name evidence="1" type="ORF">P7K49_009853</name>
</gene>
<sequence length="60" mass="6966">QQLAHLRVPASYHDLPPTGSVLVLQKDKFYVYEEYCSNHEKALRLLVELNKIPTVRAFLL</sequence>
<name>A0ABQ9VPC5_SAGOE</name>
<proteinExistence type="predicted"/>
<dbReference type="InterPro" id="IPR035899">
    <property type="entry name" value="DBL_dom_sf"/>
</dbReference>
<dbReference type="Proteomes" id="UP001266305">
    <property type="component" value="Unassembled WGS sequence"/>
</dbReference>
<organism evidence="1 2">
    <name type="scientific">Saguinus oedipus</name>
    <name type="common">Cotton-top tamarin</name>
    <name type="synonym">Oedipomidas oedipus</name>
    <dbReference type="NCBI Taxonomy" id="9490"/>
    <lineage>
        <taxon>Eukaryota</taxon>
        <taxon>Metazoa</taxon>
        <taxon>Chordata</taxon>
        <taxon>Craniata</taxon>
        <taxon>Vertebrata</taxon>
        <taxon>Euteleostomi</taxon>
        <taxon>Mammalia</taxon>
        <taxon>Eutheria</taxon>
        <taxon>Euarchontoglires</taxon>
        <taxon>Primates</taxon>
        <taxon>Haplorrhini</taxon>
        <taxon>Platyrrhini</taxon>
        <taxon>Cebidae</taxon>
        <taxon>Callitrichinae</taxon>
        <taxon>Saguinus</taxon>
    </lineage>
</organism>
<comment type="caution">
    <text evidence="1">The sequence shown here is derived from an EMBL/GenBank/DDBJ whole genome shotgun (WGS) entry which is preliminary data.</text>
</comment>
<keyword evidence="2" id="KW-1185">Reference proteome</keyword>